<evidence type="ECO:0000313" key="3">
    <source>
        <dbReference type="Proteomes" id="UP001295423"/>
    </source>
</evidence>
<dbReference type="PANTHER" id="PTHR24121:SF21">
    <property type="entry name" value="ANKYRIN REPEAT FAMILY PROTEIN"/>
    <property type="match status" value="1"/>
</dbReference>
<dbReference type="SUPFAM" id="SSF48403">
    <property type="entry name" value="Ankyrin repeat"/>
    <property type="match status" value="1"/>
</dbReference>
<accession>A0AAD2JLX0</accession>
<dbReference type="Gene3D" id="1.25.40.20">
    <property type="entry name" value="Ankyrin repeat-containing domain"/>
    <property type="match status" value="1"/>
</dbReference>
<evidence type="ECO:0000313" key="2">
    <source>
        <dbReference type="EMBL" id="CAJ1962911.1"/>
    </source>
</evidence>
<feature type="compositionally biased region" description="Low complexity" evidence="1">
    <location>
        <begin position="430"/>
        <end position="440"/>
    </location>
</feature>
<dbReference type="AlphaFoldDB" id="A0AAD2JLX0"/>
<name>A0AAD2JLX0_9STRA</name>
<feature type="region of interest" description="Disordered" evidence="1">
    <location>
        <begin position="407"/>
        <end position="445"/>
    </location>
</feature>
<reference evidence="2" key="1">
    <citation type="submission" date="2023-08" db="EMBL/GenBank/DDBJ databases">
        <authorList>
            <person name="Audoor S."/>
            <person name="Bilcke G."/>
        </authorList>
    </citation>
    <scope>NUCLEOTIDE SEQUENCE</scope>
</reference>
<dbReference type="EMBL" id="CAKOGP040002125">
    <property type="protein sequence ID" value="CAJ1962911.1"/>
    <property type="molecule type" value="Genomic_DNA"/>
</dbReference>
<protein>
    <submittedName>
        <fullName evidence="2">Uncharacterized protein</fullName>
    </submittedName>
</protein>
<keyword evidence="3" id="KW-1185">Reference proteome</keyword>
<proteinExistence type="predicted"/>
<evidence type="ECO:0000256" key="1">
    <source>
        <dbReference type="SAM" id="MobiDB-lite"/>
    </source>
</evidence>
<sequence>MNETEMEDEDPMRPLHDEWFGDVDAPLIFRAVNLEKWPLLGQLFQRNKKIIRTELKHVDPYGYSAAHYASWWSSTPPELFEDIIKYSPSEICSRPNRKGRTPLHLAAWRGCDFSVLHIASQHPEAAAVADRNQKSPLTDACSRNRSDRVIEALLNADYNQVTIKNRQGLSPALLFFRLSNGFMSVSHRSHVEHTLYLEKVRLILAAERRVNLGVIDDLADEWKLLIAAIESPSCPFPFVKVLLNRHQATIPTFRDESGSTLLHLAVSAAPFAFKRFFQCDRCQQEPSCTAVGQEAFFNRDPGRSHWGVRCRNSDCIVRENNPSIHYVKVPVVMKEQAVVKYLLQQFPDLASIRDGSGRLPMEAALTSGRTWHSGIRELVQANPNSLSQVDSLLGLYPYQLAAQAGGIGAEEKEGPPPRKRLRRSCKKTRATTGSTTTTKAAGEEETSLHQVDTIFNLLRQCPSLVKFAENA</sequence>
<comment type="caution">
    <text evidence="2">The sequence shown here is derived from an EMBL/GenBank/DDBJ whole genome shotgun (WGS) entry which is preliminary data.</text>
</comment>
<dbReference type="Proteomes" id="UP001295423">
    <property type="component" value="Unassembled WGS sequence"/>
</dbReference>
<organism evidence="2 3">
    <name type="scientific">Cylindrotheca closterium</name>
    <dbReference type="NCBI Taxonomy" id="2856"/>
    <lineage>
        <taxon>Eukaryota</taxon>
        <taxon>Sar</taxon>
        <taxon>Stramenopiles</taxon>
        <taxon>Ochrophyta</taxon>
        <taxon>Bacillariophyta</taxon>
        <taxon>Bacillariophyceae</taxon>
        <taxon>Bacillariophycidae</taxon>
        <taxon>Bacillariales</taxon>
        <taxon>Bacillariaceae</taxon>
        <taxon>Cylindrotheca</taxon>
    </lineage>
</organism>
<dbReference type="InterPro" id="IPR036770">
    <property type="entry name" value="Ankyrin_rpt-contain_sf"/>
</dbReference>
<dbReference type="PANTHER" id="PTHR24121">
    <property type="entry name" value="NO MECHANORECEPTOR POTENTIAL C, ISOFORM D-RELATED"/>
    <property type="match status" value="1"/>
</dbReference>
<feature type="compositionally biased region" description="Basic residues" evidence="1">
    <location>
        <begin position="417"/>
        <end position="429"/>
    </location>
</feature>
<gene>
    <name evidence="2" type="ORF">CYCCA115_LOCUS19914</name>
</gene>